<dbReference type="STRING" id="15368.A0A0Q3H101"/>
<name>A0A0Q3H101_BRADI</name>
<dbReference type="OrthoDB" id="1534087at2759"/>
<gene>
    <name evidence="8" type="primary">LOC100839479</name>
    <name evidence="7" type="ORF">BRADI_5g02367v3</name>
</gene>
<keyword evidence="2" id="KW-0677">Repeat</keyword>
<dbReference type="Proteomes" id="UP000008810">
    <property type="component" value="Chromosome 5"/>
</dbReference>
<dbReference type="PRINTS" id="PR00364">
    <property type="entry name" value="DISEASERSIST"/>
</dbReference>
<dbReference type="GeneID" id="100839479"/>
<dbReference type="SUPFAM" id="SSF52058">
    <property type="entry name" value="L domain-like"/>
    <property type="match status" value="3"/>
</dbReference>
<keyword evidence="3" id="KW-0611">Plant defense</keyword>
<accession>A0A0Q3H101</accession>
<dbReference type="InterPro" id="IPR058922">
    <property type="entry name" value="WHD_DRP"/>
</dbReference>
<dbReference type="FunFam" id="3.40.50.300:FF:001091">
    <property type="entry name" value="Probable disease resistance protein At1g61300"/>
    <property type="match status" value="1"/>
</dbReference>
<keyword evidence="1" id="KW-0433">Leucine-rich repeat</keyword>
<dbReference type="Gene3D" id="3.40.50.300">
    <property type="entry name" value="P-loop containing nucleotide triphosphate hydrolases"/>
    <property type="match status" value="1"/>
</dbReference>
<dbReference type="InterPro" id="IPR032675">
    <property type="entry name" value="LRR_dom_sf"/>
</dbReference>
<feature type="domain" description="Disease resistance protein winged helix" evidence="5">
    <location>
        <begin position="472"/>
        <end position="540"/>
    </location>
</feature>
<evidence type="ECO:0000259" key="6">
    <source>
        <dbReference type="Pfam" id="PF25019"/>
    </source>
</evidence>
<protein>
    <submittedName>
        <fullName evidence="7 8">Uncharacterized protein</fullName>
    </submittedName>
</protein>
<dbReference type="Gramene" id="KQJ81699">
    <property type="protein sequence ID" value="KQJ81699"/>
    <property type="gene ID" value="BRADI_5g02367v3"/>
</dbReference>
<evidence type="ECO:0000259" key="4">
    <source>
        <dbReference type="Pfam" id="PF00931"/>
    </source>
</evidence>
<dbReference type="InterPro" id="IPR036388">
    <property type="entry name" value="WH-like_DNA-bd_sf"/>
</dbReference>
<sequence>MENEVVPATSAGGREGDLQIWASGSGIGEEVGLLNSALRQMKSVLADVERKEIQNVQLVRSLKEAHHAASQAEDLRGELEYYRIQEKVEREEHDCMDGLIDEQDMVLQELTYLFQAEEDTTESSTFCTEDSSPASPIVVPAGNISPGHLLAISSEINDHIESCHNMIKDLPEALEIEEWNDLIRIEMKKQSTGTDPRETSSCPTEPKVYGRDQEQDLIINKLTSEKSAGENLSVLAIVGYGGVGKTTLANAVFNDSRVSKHFEERLWVYVSVYFDQAKIMHKLLESLIGDKHEKLTSLKELQDNLKYALKSKRVLLVLDDMWEDTQEERWRDLLTPLLSNDVQGNRVLVTTRKPSVAKFTRATDHINLDGLKPDDFWKLFKEWVFGNENFTGERILQEVGKKIVVQLKGNPLAAKSVGTVLRNKLDVDFWTTVLTHNEWKHGEDDYDIMPALMISYKYLPDDLKPCFSYCAVFPKYHRYDKECLVNMWIALGLICSTDMHKRLEDIGSEFFNDLVEWGFLQKEFEFGSLLIMHDLIHDLAQKVSSHENFTIVDNESGEAPQLIRHVSIVTEWQYMTQTDGSVGPNEDFLQGFSSFFGELQQKKLSTVMLFGPHDLDFAHTFCQELTEVKSIRVLKLEMAVFDLDSLIGNISEFVNLRYLELGCIYKGPRLELPEFICKLYHLQVLDIKKNWGSSTVIPRGMNKLVNLRHFIAIEELVAKVPGIGKMVSLQELKAFGVRRVGEFSISQLKRLNHLRGSISIYNLGHVGSQQEAIEASICDKVHLTTLQLSWYPVSGQRAGFSSELPILEDLRPHAGLVNLRIEACRNSVPSWLSTNVHLTSLRSLHLNNCSRWRTIPKPHQLPLLRELHLINMVCLLKIEIGCLEILELRNLQRLTQCRFVDKEQLAVNLRVLEVEYCDRLGEFPEELFISNDLQSECQFTRLRRLQAYKNEKSFDHTNICHLLLIDSLTDIHLSLHSNLGEFRLQQVGLPNRLCMKMNGSRDALRIEGRLFPFGKLRSLVELEISNYPLLTSLPWEGFQQLASLKKLKMIRCSKLFLGSVELSLPPSVEELEFSFCNITGTQVSQFLVNLKSLKNLKLINCEEVTSLPVELFTDEQNQLAEGSWLIPPNCVTTLESLHISFGIEGPTMHFSSKKGLGRFVSLKKVVIENCPILLSTMVSGGTSDIHRSSLIKLHVQGIKDSFLQLSEISSLVELLISNCPALTCVNLDFCTSLQELQIVGCELLSSLEGLQLCKALSKLSIQGCTVLCSLNVSLNTLTELSIERNPNLEDLNLHSCTALQKLCIENCTKMASCEGLKSLVGLEDLKVVNSPGFTMSWLSAAAEGCSQHNYFPQTLQVLDTDDIGFLCMPICSQLSSLKTLIVHGNLESPLGHLKVLTDDHEKALVRLNSLRHLEFDKFEHLKSLPAEFQSLTSLKRLTLDKCGRISSLPVGGLPASLKDMDVNHCSHQLNASCRKMRRFRKIHVRIDGTDVE</sequence>
<dbReference type="Pfam" id="PF00931">
    <property type="entry name" value="NB-ARC"/>
    <property type="match status" value="1"/>
</dbReference>
<dbReference type="PANTHER" id="PTHR36766">
    <property type="entry name" value="PLANT BROAD-SPECTRUM MILDEW RESISTANCE PROTEIN RPW8"/>
    <property type="match status" value="1"/>
</dbReference>
<dbReference type="InterPro" id="IPR042197">
    <property type="entry name" value="Apaf_helical"/>
</dbReference>
<proteinExistence type="predicted"/>
<keyword evidence="9" id="KW-1185">Reference proteome</keyword>
<dbReference type="Gene3D" id="1.10.10.10">
    <property type="entry name" value="Winged helix-like DNA-binding domain superfamily/Winged helix DNA-binding domain"/>
    <property type="match status" value="1"/>
</dbReference>
<dbReference type="InterPro" id="IPR056789">
    <property type="entry name" value="LRR_R13L1-DRL21"/>
</dbReference>
<dbReference type="Gene3D" id="3.80.10.10">
    <property type="entry name" value="Ribonuclease Inhibitor"/>
    <property type="match status" value="4"/>
</dbReference>
<dbReference type="InterPro" id="IPR027417">
    <property type="entry name" value="P-loop_NTPase"/>
</dbReference>
<evidence type="ECO:0000256" key="3">
    <source>
        <dbReference type="ARBA" id="ARBA00022821"/>
    </source>
</evidence>
<dbReference type="GO" id="GO:0098542">
    <property type="term" value="P:defense response to other organism"/>
    <property type="evidence" value="ECO:0000318"/>
    <property type="project" value="GO_Central"/>
</dbReference>
<dbReference type="ExpressionAtlas" id="A0A0Q3H101">
    <property type="expression patterns" value="baseline"/>
</dbReference>
<dbReference type="KEGG" id="bdi:100839479"/>
<evidence type="ECO:0000313" key="7">
    <source>
        <dbReference type="EMBL" id="KQJ81699.1"/>
    </source>
</evidence>
<dbReference type="EMBL" id="CM000884">
    <property type="protein sequence ID" value="KQJ81699.1"/>
    <property type="molecule type" value="Genomic_DNA"/>
</dbReference>
<dbReference type="GO" id="GO:0043531">
    <property type="term" value="F:ADP binding"/>
    <property type="evidence" value="ECO:0007669"/>
    <property type="project" value="InterPro"/>
</dbReference>
<dbReference type="EnsemblPlants" id="KQJ81699">
    <property type="protein sequence ID" value="KQJ81699"/>
    <property type="gene ID" value="BRADI_5g02367v3"/>
</dbReference>
<reference evidence="8" key="3">
    <citation type="submission" date="2018-08" db="UniProtKB">
        <authorList>
            <consortium name="EnsemblPlants"/>
        </authorList>
    </citation>
    <scope>IDENTIFICATION</scope>
    <source>
        <strain evidence="8">cv. Bd21</strain>
    </source>
</reference>
<dbReference type="SUPFAM" id="SSF52540">
    <property type="entry name" value="P-loop containing nucleoside triphosphate hydrolases"/>
    <property type="match status" value="1"/>
</dbReference>
<dbReference type="RefSeq" id="XP_003580999.1">
    <property type="nucleotide sequence ID" value="XM_003580951.4"/>
</dbReference>
<reference evidence="7 8" key="1">
    <citation type="journal article" date="2010" name="Nature">
        <title>Genome sequencing and analysis of the model grass Brachypodium distachyon.</title>
        <authorList>
            <consortium name="International Brachypodium Initiative"/>
        </authorList>
    </citation>
    <scope>NUCLEOTIDE SEQUENCE [LARGE SCALE GENOMIC DNA]</scope>
    <source>
        <strain evidence="7 8">Bd21</strain>
    </source>
</reference>
<dbReference type="InterPro" id="IPR002182">
    <property type="entry name" value="NB-ARC"/>
</dbReference>
<dbReference type="PANTHER" id="PTHR36766:SF70">
    <property type="entry name" value="DISEASE RESISTANCE PROTEIN RGA4"/>
    <property type="match status" value="1"/>
</dbReference>
<organism evidence="7">
    <name type="scientific">Brachypodium distachyon</name>
    <name type="common">Purple false brome</name>
    <name type="synonym">Trachynia distachya</name>
    <dbReference type="NCBI Taxonomy" id="15368"/>
    <lineage>
        <taxon>Eukaryota</taxon>
        <taxon>Viridiplantae</taxon>
        <taxon>Streptophyta</taxon>
        <taxon>Embryophyta</taxon>
        <taxon>Tracheophyta</taxon>
        <taxon>Spermatophyta</taxon>
        <taxon>Magnoliopsida</taxon>
        <taxon>Liliopsida</taxon>
        <taxon>Poales</taxon>
        <taxon>Poaceae</taxon>
        <taxon>BOP clade</taxon>
        <taxon>Pooideae</taxon>
        <taxon>Stipodae</taxon>
        <taxon>Brachypodieae</taxon>
        <taxon>Brachypodium</taxon>
    </lineage>
</organism>
<feature type="domain" description="NB-ARC" evidence="4">
    <location>
        <begin position="213"/>
        <end position="387"/>
    </location>
</feature>
<reference evidence="7" key="2">
    <citation type="submission" date="2017-06" db="EMBL/GenBank/DDBJ databases">
        <title>WGS assembly of Brachypodium distachyon.</title>
        <authorList>
            <consortium name="The International Brachypodium Initiative"/>
            <person name="Lucas S."/>
            <person name="Harmon-Smith M."/>
            <person name="Lail K."/>
            <person name="Tice H."/>
            <person name="Grimwood J."/>
            <person name="Bruce D."/>
            <person name="Barry K."/>
            <person name="Shu S."/>
            <person name="Lindquist E."/>
            <person name="Wang M."/>
            <person name="Pitluck S."/>
            <person name="Vogel J.P."/>
            <person name="Garvin D.F."/>
            <person name="Mockler T.C."/>
            <person name="Schmutz J."/>
            <person name="Rokhsar D."/>
            <person name="Bevan M.W."/>
        </authorList>
    </citation>
    <scope>NUCLEOTIDE SEQUENCE</scope>
    <source>
        <strain evidence="7">Bd21</strain>
    </source>
</reference>
<evidence type="ECO:0000259" key="5">
    <source>
        <dbReference type="Pfam" id="PF23559"/>
    </source>
</evidence>
<evidence type="ECO:0000256" key="1">
    <source>
        <dbReference type="ARBA" id="ARBA00022614"/>
    </source>
</evidence>
<evidence type="ECO:0000313" key="9">
    <source>
        <dbReference type="Proteomes" id="UP000008810"/>
    </source>
</evidence>
<evidence type="ECO:0000256" key="2">
    <source>
        <dbReference type="ARBA" id="ARBA00022737"/>
    </source>
</evidence>
<feature type="domain" description="R13L1/DRL21-like LRR repeat region" evidence="6">
    <location>
        <begin position="745"/>
        <end position="872"/>
    </location>
</feature>
<dbReference type="Gene3D" id="1.10.8.430">
    <property type="entry name" value="Helical domain of apoptotic protease-activating factors"/>
    <property type="match status" value="1"/>
</dbReference>
<evidence type="ECO:0000313" key="8">
    <source>
        <dbReference type="EnsemblPlants" id="KQJ81699"/>
    </source>
</evidence>
<dbReference type="Pfam" id="PF25019">
    <property type="entry name" value="LRR_R13L1-DRL21"/>
    <property type="match status" value="1"/>
</dbReference>
<dbReference type="Pfam" id="PF23559">
    <property type="entry name" value="WHD_DRP"/>
    <property type="match status" value="1"/>
</dbReference>